<dbReference type="Proteomes" id="UP001476950">
    <property type="component" value="Unassembled WGS sequence"/>
</dbReference>
<gene>
    <name evidence="1" type="ORF">NDI38_26190</name>
</gene>
<proteinExistence type="predicted"/>
<sequence>MTTEVIESDWYTFRELQLELARHRGKAVPDRTLQWWTQQLCISTNAYGFYELQDLRLLVRLVYWLKRNRSLTRFKTLLLQELETHAP</sequence>
<protein>
    <submittedName>
        <fullName evidence="1">Uncharacterized protein</fullName>
    </submittedName>
</protein>
<evidence type="ECO:0000313" key="2">
    <source>
        <dbReference type="Proteomes" id="UP001476950"/>
    </source>
</evidence>
<keyword evidence="2" id="KW-1185">Reference proteome</keyword>
<dbReference type="EMBL" id="JAMPLM010000046">
    <property type="protein sequence ID" value="MEP1061867.1"/>
    <property type="molecule type" value="Genomic_DNA"/>
</dbReference>
<evidence type="ECO:0000313" key="1">
    <source>
        <dbReference type="EMBL" id="MEP1061867.1"/>
    </source>
</evidence>
<accession>A0ABV0KRK6</accession>
<organism evidence="1 2">
    <name type="scientific">Stenomitos frigidus AS-A4</name>
    <dbReference type="NCBI Taxonomy" id="2933935"/>
    <lineage>
        <taxon>Bacteria</taxon>
        <taxon>Bacillati</taxon>
        <taxon>Cyanobacteriota</taxon>
        <taxon>Cyanophyceae</taxon>
        <taxon>Leptolyngbyales</taxon>
        <taxon>Leptolyngbyaceae</taxon>
        <taxon>Stenomitos</taxon>
    </lineage>
</organism>
<name>A0ABV0KRK6_9CYAN</name>
<comment type="caution">
    <text evidence="1">The sequence shown here is derived from an EMBL/GenBank/DDBJ whole genome shotgun (WGS) entry which is preliminary data.</text>
</comment>
<reference evidence="1 2" key="1">
    <citation type="submission" date="2022-04" db="EMBL/GenBank/DDBJ databases">
        <title>Positive selection, recombination, and allopatry shape intraspecific diversity of widespread and dominant cyanobacteria.</title>
        <authorList>
            <person name="Wei J."/>
            <person name="Shu W."/>
            <person name="Hu C."/>
        </authorList>
    </citation>
    <scope>NUCLEOTIDE SEQUENCE [LARGE SCALE GENOMIC DNA]</scope>
    <source>
        <strain evidence="1 2">AS-A4</strain>
    </source>
</reference>